<evidence type="ECO:0000259" key="7">
    <source>
        <dbReference type="PROSITE" id="PS50835"/>
    </source>
</evidence>
<dbReference type="InterPro" id="IPR050412">
    <property type="entry name" value="Ig-like_Receptors_ImmuneReg"/>
</dbReference>
<dbReference type="Proteomes" id="UP000248480">
    <property type="component" value="Unplaced"/>
</dbReference>
<keyword evidence="3" id="KW-0393">Immunoglobulin domain</keyword>
<feature type="transmembrane region" description="Helical" evidence="5">
    <location>
        <begin position="598"/>
        <end position="616"/>
    </location>
</feature>
<evidence type="ECO:0000256" key="6">
    <source>
        <dbReference type="SAM" id="SignalP"/>
    </source>
</evidence>
<dbReference type="STRING" id="127582.A0A2Y9RJ83"/>
<keyword evidence="2" id="KW-1015">Disulfide bond</keyword>
<dbReference type="SMART" id="SM00408">
    <property type="entry name" value="IGc2"/>
    <property type="match status" value="3"/>
</dbReference>
<dbReference type="KEGG" id="tmu:101360775"/>
<feature type="transmembrane region" description="Helical" evidence="5">
    <location>
        <begin position="229"/>
        <end position="253"/>
    </location>
</feature>
<feature type="chain" id="PRO_5015920531" evidence="6">
    <location>
        <begin position="22"/>
        <end position="650"/>
    </location>
</feature>
<dbReference type="PROSITE" id="PS50835">
    <property type="entry name" value="IG_LIKE"/>
    <property type="match status" value="2"/>
</dbReference>
<feature type="domain" description="Ig-like" evidence="7">
    <location>
        <begin position="443"/>
        <end position="509"/>
    </location>
</feature>
<accession>A0A2Y9RJ83</accession>
<dbReference type="Gene3D" id="2.60.40.10">
    <property type="entry name" value="Immunoglobulins"/>
    <property type="match status" value="4"/>
</dbReference>
<dbReference type="FunFam" id="2.60.40.10:FF:000049">
    <property type="entry name" value="Leukocyte immunoglobulin-like receptor subfamily B member 1"/>
    <property type="match status" value="4"/>
</dbReference>
<dbReference type="GO" id="GO:0005886">
    <property type="term" value="C:plasma membrane"/>
    <property type="evidence" value="ECO:0007669"/>
    <property type="project" value="TreeGrafter"/>
</dbReference>
<name>A0A2Y9RJ83_TRIMA</name>
<dbReference type="InterPro" id="IPR013783">
    <property type="entry name" value="Ig-like_fold"/>
</dbReference>
<evidence type="ECO:0000256" key="1">
    <source>
        <dbReference type="ARBA" id="ARBA00022729"/>
    </source>
</evidence>
<feature type="region of interest" description="Disordered" evidence="4">
    <location>
        <begin position="562"/>
        <end position="589"/>
    </location>
</feature>
<dbReference type="InterPro" id="IPR003598">
    <property type="entry name" value="Ig_sub2"/>
</dbReference>
<dbReference type="SMART" id="SM00409">
    <property type="entry name" value="IG"/>
    <property type="match status" value="4"/>
</dbReference>
<keyword evidence="5" id="KW-1133">Transmembrane helix</keyword>
<evidence type="ECO:0000256" key="3">
    <source>
        <dbReference type="ARBA" id="ARBA00023319"/>
    </source>
</evidence>
<reference evidence="9" key="1">
    <citation type="submission" date="2025-08" db="UniProtKB">
        <authorList>
            <consortium name="RefSeq"/>
        </authorList>
    </citation>
    <scope>IDENTIFICATION</scope>
</reference>
<sequence length="650" mass="72033">MIPGLIFLLSLGLCLDQKIRAQNGSVSFPVIKPSIWAVPGAVVPQHSSVTICCRGPPGMTTMRLQRAEFTEWDDKIPHGAQEVVKFSIQDVTQIHATIYYCEYWKEGTWSGISDPLKLVVTGVFKDIPSLTAHPGPRVTSGENVTLLCHSVYHYDIFHLYKDGRNAFSLDYFRQDHNTFLVSPVTLTSEGTYRCCGSSKPHLLLWSLPSETLDLLVTDPYGLEQGYTHILIGVSAAVVFILLFLLLFFLCCWYQAKHIGATDGETKNQVKYKSSSPFLDVQEDNQYAAFKDFQPEEDEQMDTQVLTAEDPEEVTYAMLQQETLMRSVDLLSSNTLWDASQQPCVYVTLALPFPLPKPSLQASPSALVPLKKSVVIQCQGPPGVDLYRLEKLKPRSYEDQAVLSIPVMKESFAGQYRCSYQNGTLWSPPSDLLDLVATGVFSKPSLSAWPSSAVSPGGDVTLSCQAQYGFDRFALHKEGDPGPSKSPERWYQAEFPIITVTAAHSGTYRCYSFSSSSPYLWSHPSDPLELVVTGTSVTPSWLSAEPSSFVSEFPEASRKLTISPMNKGSTTRTSKNTVFSTESGSPTGPPHQHYTEANLVRICLGAVILVLLVGILAEDWHSRKKLLVHRVRAVQRPLPPLLQTQKLHQSG</sequence>
<dbReference type="PANTHER" id="PTHR11738">
    <property type="entry name" value="MHC CLASS I NK CELL RECEPTOR"/>
    <property type="match status" value="1"/>
</dbReference>
<evidence type="ECO:0000313" key="8">
    <source>
        <dbReference type="Proteomes" id="UP000248480"/>
    </source>
</evidence>
<keyword evidence="8" id="KW-1185">Reference proteome</keyword>
<dbReference type="Pfam" id="PF00047">
    <property type="entry name" value="ig"/>
    <property type="match status" value="1"/>
</dbReference>
<evidence type="ECO:0000256" key="2">
    <source>
        <dbReference type="ARBA" id="ARBA00023157"/>
    </source>
</evidence>
<evidence type="ECO:0000313" key="9">
    <source>
        <dbReference type="RefSeq" id="XP_023592004.1"/>
    </source>
</evidence>
<evidence type="ECO:0000256" key="5">
    <source>
        <dbReference type="SAM" id="Phobius"/>
    </source>
</evidence>
<dbReference type="PANTHER" id="PTHR11738:SF185">
    <property type="entry name" value="PLATELET GLYCOPROTEIN VI"/>
    <property type="match status" value="1"/>
</dbReference>
<evidence type="ECO:0000256" key="4">
    <source>
        <dbReference type="SAM" id="MobiDB-lite"/>
    </source>
</evidence>
<dbReference type="GO" id="GO:0002764">
    <property type="term" value="P:immune response-regulating signaling pathway"/>
    <property type="evidence" value="ECO:0007669"/>
    <property type="project" value="TreeGrafter"/>
</dbReference>
<gene>
    <name evidence="9" type="primary">GP6</name>
</gene>
<feature type="compositionally biased region" description="Polar residues" evidence="4">
    <location>
        <begin position="562"/>
        <end position="585"/>
    </location>
</feature>
<dbReference type="AlphaFoldDB" id="A0A2Y9RJ83"/>
<dbReference type="CTD" id="51206"/>
<dbReference type="InParanoid" id="A0A2Y9RJ83"/>
<dbReference type="GO" id="GO:0007166">
    <property type="term" value="P:cell surface receptor signaling pathway"/>
    <property type="evidence" value="ECO:0007669"/>
    <property type="project" value="UniProtKB-ARBA"/>
</dbReference>
<proteinExistence type="predicted"/>
<protein>
    <submittedName>
        <fullName evidence="9">Platelet glycoprotein VI</fullName>
    </submittedName>
</protein>
<organism evidence="8 9">
    <name type="scientific">Trichechus manatus latirostris</name>
    <name type="common">Florida manatee</name>
    <dbReference type="NCBI Taxonomy" id="127582"/>
    <lineage>
        <taxon>Eukaryota</taxon>
        <taxon>Metazoa</taxon>
        <taxon>Chordata</taxon>
        <taxon>Craniata</taxon>
        <taxon>Vertebrata</taxon>
        <taxon>Euteleostomi</taxon>
        <taxon>Mammalia</taxon>
        <taxon>Eutheria</taxon>
        <taxon>Afrotheria</taxon>
        <taxon>Sirenia</taxon>
        <taxon>Trichechidae</taxon>
        <taxon>Trichechus</taxon>
    </lineage>
</organism>
<feature type="domain" description="Ig-like" evidence="7">
    <location>
        <begin position="128"/>
        <end position="194"/>
    </location>
</feature>
<dbReference type="RefSeq" id="XP_023592004.1">
    <property type="nucleotide sequence ID" value="XM_023736236.1"/>
</dbReference>
<keyword evidence="5" id="KW-0472">Membrane</keyword>
<feature type="signal peptide" evidence="6">
    <location>
        <begin position="1"/>
        <end position="21"/>
    </location>
</feature>
<dbReference type="InterPro" id="IPR036179">
    <property type="entry name" value="Ig-like_dom_sf"/>
</dbReference>
<dbReference type="InterPro" id="IPR003599">
    <property type="entry name" value="Ig_sub"/>
</dbReference>
<dbReference type="SUPFAM" id="SSF48726">
    <property type="entry name" value="Immunoglobulin"/>
    <property type="match status" value="4"/>
</dbReference>
<dbReference type="InterPro" id="IPR007110">
    <property type="entry name" value="Ig-like_dom"/>
</dbReference>
<dbReference type="GeneID" id="101360775"/>
<dbReference type="InterPro" id="IPR013151">
    <property type="entry name" value="Immunoglobulin_dom"/>
</dbReference>
<keyword evidence="5" id="KW-0812">Transmembrane</keyword>
<keyword evidence="1 6" id="KW-0732">Signal</keyword>
<dbReference type="Pfam" id="PF13927">
    <property type="entry name" value="Ig_3"/>
    <property type="match status" value="1"/>
</dbReference>